<feature type="transmembrane region" description="Helical" evidence="6">
    <location>
        <begin position="377"/>
        <end position="396"/>
    </location>
</feature>
<reference evidence="7" key="1">
    <citation type="submission" date="2022-07" db="EMBL/GenBank/DDBJ databases">
        <title>Fungi with potential for degradation of polypropylene.</title>
        <authorList>
            <person name="Gostincar C."/>
        </authorList>
    </citation>
    <scope>NUCLEOTIDE SEQUENCE</scope>
    <source>
        <strain evidence="7">EXF-13287</strain>
    </source>
</reference>
<comment type="caution">
    <text evidence="7">The sequence shown here is derived from an EMBL/GenBank/DDBJ whole genome shotgun (WGS) entry which is preliminary data.</text>
</comment>
<feature type="transmembrane region" description="Helical" evidence="6">
    <location>
        <begin position="230"/>
        <end position="262"/>
    </location>
</feature>
<dbReference type="CDD" id="cd09317">
    <property type="entry name" value="TDT_Mae1_like"/>
    <property type="match status" value="1"/>
</dbReference>
<dbReference type="EMBL" id="JANBVN010000021">
    <property type="protein sequence ID" value="KAJ9161552.1"/>
    <property type="molecule type" value="Genomic_DNA"/>
</dbReference>
<dbReference type="Proteomes" id="UP001174691">
    <property type="component" value="Unassembled WGS sequence"/>
</dbReference>
<feature type="transmembrane region" description="Helical" evidence="6">
    <location>
        <begin position="316"/>
        <end position="339"/>
    </location>
</feature>
<evidence type="ECO:0000256" key="5">
    <source>
        <dbReference type="SAM" id="MobiDB-lite"/>
    </source>
</evidence>
<accession>A0AA38VSF7</accession>
<feature type="region of interest" description="Disordered" evidence="5">
    <location>
        <begin position="1"/>
        <end position="55"/>
    </location>
</feature>
<protein>
    <submittedName>
        <fullName evidence="7">Malic acid transport protein</fullName>
    </submittedName>
</protein>
<proteinExistence type="predicted"/>
<keyword evidence="4 6" id="KW-0472">Membrane</keyword>
<evidence type="ECO:0000256" key="2">
    <source>
        <dbReference type="ARBA" id="ARBA00022692"/>
    </source>
</evidence>
<feature type="transmembrane region" description="Helical" evidence="6">
    <location>
        <begin position="136"/>
        <end position="153"/>
    </location>
</feature>
<feature type="compositionally biased region" description="Polar residues" evidence="5">
    <location>
        <begin position="1"/>
        <end position="10"/>
    </location>
</feature>
<dbReference type="GO" id="GO:0015140">
    <property type="term" value="F:malate transmembrane transporter activity"/>
    <property type="evidence" value="ECO:0007669"/>
    <property type="project" value="InterPro"/>
</dbReference>
<evidence type="ECO:0000313" key="7">
    <source>
        <dbReference type="EMBL" id="KAJ9161552.1"/>
    </source>
</evidence>
<dbReference type="InterPro" id="IPR004695">
    <property type="entry name" value="SLAC1/Mae1/Ssu1/TehA"/>
</dbReference>
<dbReference type="Gene3D" id="1.50.10.150">
    <property type="entry name" value="Voltage-dependent anion channel"/>
    <property type="match status" value="1"/>
</dbReference>
<feature type="transmembrane region" description="Helical" evidence="6">
    <location>
        <begin position="67"/>
        <end position="85"/>
    </location>
</feature>
<feature type="transmembrane region" description="Helical" evidence="6">
    <location>
        <begin position="173"/>
        <end position="193"/>
    </location>
</feature>
<keyword evidence="8" id="KW-1185">Reference proteome</keyword>
<keyword evidence="3 6" id="KW-1133">Transmembrane helix</keyword>
<dbReference type="AlphaFoldDB" id="A0AA38VSF7"/>
<dbReference type="GO" id="GO:0016020">
    <property type="term" value="C:membrane"/>
    <property type="evidence" value="ECO:0007669"/>
    <property type="project" value="UniProtKB-SubCell"/>
</dbReference>
<dbReference type="InterPro" id="IPR038665">
    <property type="entry name" value="Voltage-dep_anion_channel_sf"/>
</dbReference>
<comment type="subcellular location">
    <subcellularLocation>
        <location evidence="1">Membrane</location>
        <topology evidence="1">Multi-pass membrane protein</topology>
    </subcellularLocation>
</comment>
<dbReference type="InterPro" id="IPR030185">
    <property type="entry name" value="Mae1"/>
</dbReference>
<dbReference type="PANTHER" id="PTHR31162">
    <property type="entry name" value="MALIC ACID TRANSPORT PROTEIN-RELATED"/>
    <property type="match status" value="1"/>
</dbReference>
<keyword evidence="2 6" id="KW-0812">Transmembrane</keyword>
<evidence type="ECO:0000256" key="3">
    <source>
        <dbReference type="ARBA" id="ARBA00022989"/>
    </source>
</evidence>
<feature type="transmembrane region" description="Helical" evidence="6">
    <location>
        <begin position="205"/>
        <end position="224"/>
    </location>
</feature>
<feature type="transmembrane region" description="Helical" evidence="6">
    <location>
        <begin position="351"/>
        <end position="371"/>
    </location>
</feature>
<sequence length="420" mass="45957">MRSRTLSSGARQLEVHPELVILRQPCRSDDDNDDEEQSLHPSESDPDPHPHRRSPLPFRQRLRHFTWAWYTVTMSTGGLSVLLFNQPHQFPGLRQIGMAVYVSNIAFFLAITSLLVARFVLYPATLKESLTHRRESFFLPTALLSVATLITSTERYVVSRDDPAVVGAVQWSFWAYVGVAVVLAVTQYAFVFSRHRFRLESAMPTWILPIFPVMLAGTIASVVADTQPDVAAVPIIVAGLTCQGLGLSVAGMTYALLVGRLFSAGLPDREHRPGLFMCVGPPAFTALALVGMGNGLPDGFDADSDGEVDARTLRTLAVVCAVFLWALSFWWFGVAAVAVAMRPPRYFHLGWWAAVFPNSGFTLATIALGRAMGCGPILGVATGMSVGVVLAYGFVLGHTVRAVWVQDIMYPGRDEDFDDA</sequence>
<evidence type="ECO:0000313" key="8">
    <source>
        <dbReference type="Proteomes" id="UP001174691"/>
    </source>
</evidence>
<evidence type="ECO:0000256" key="1">
    <source>
        <dbReference type="ARBA" id="ARBA00004141"/>
    </source>
</evidence>
<gene>
    <name evidence="7" type="ORF">NKR19_g2114</name>
</gene>
<evidence type="ECO:0000256" key="6">
    <source>
        <dbReference type="SAM" id="Phobius"/>
    </source>
</evidence>
<organism evidence="7 8">
    <name type="scientific">Coniochaeta hoffmannii</name>
    <dbReference type="NCBI Taxonomy" id="91930"/>
    <lineage>
        <taxon>Eukaryota</taxon>
        <taxon>Fungi</taxon>
        <taxon>Dikarya</taxon>
        <taxon>Ascomycota</taxon>
        <taxon>Pezizomycotina</taxon>
        <taxon>Sordariomycetes</taxon>
        <taxon>Sordariomycetidae</taxon>
        <taxon>Coniochaetales</taxon>
        <taxon>Coniochaetaceae</taxon>
        <taxon>Coniochaeta</taxon>
    </lineage>
</organism>
<evidence type="ECO:0000256" key="4">
    <source>
        <dbReference type="ARBA" id="ARBA00023136"/>
    </source>
</evidence>
<dbReference type="Pfam" id="PF03595">
    <property type="entry name" value="SLAC1"/>
    <property type="match status" value="1"/>
</dbReference>
<feature type="transmembrane region" description="Helical" evidence="6">
    <location>
        <begin position="274"/>
        <end position="296"/>
    </location>
</feature>
<dbReference type="PANTHER" id="PTHR31162:SF0">
    <property type="entry name" value="MALIC ACID TRANSPORT PROTEIN"/>
    <property type="match status" value="1"/>
</dbReference>
<feature type="transmembrane region" description="Helical" evidence="6">
    <location>
        <begin position="105"/>
        <end position="124"/>
    </location>
</feature>
<name>A0AA38VSF7_9PEZI</name>